<dbReference type="InterPro" id="IPR040442">
    <property type="entry name" value="Pyrv_kinase-like_dom_sf"/>
</dbReference>
<dbReference type="GO" id="GO:0005737">
    <property type="term" value="C:cytoplasm"/>
    <property type="evidence" value="ECO:0007669"/>
    <property type="project" value="TreeGrafter"/>
</dbReference>
<dbReference type="PANTHER" id="PTHR30502">
    <property type="entry name" value="2-KETO-3-DEOXY-L-RHAMNONATE ALDOLASE"/>
    <property type="match status" value="1"/>
</dbReference>
<name>A0A6J6DAY9_9ZZZZ</name>
<comment type="similarity">
    <text evidence="1">Belongs to the HpcH/HpaI aldolase family.</text>
</comment>
<dbReference type="SUPFAM" id="SSF51621">
    <property type="entry name" value="Phosphoenolpyruvate/pyruvate domain"/>
    <property type="match status" value="1"/>
</dbReference>
<protein>
    <submittedName>
        <fullName evidence="5">Unannotated protein</fullName>
    </submittedName>
</protein>
<dbReference type="InterPro" id="IPR050251">
    <property type="entry name" value="HpcH-HpaI_aldolase"/>
</dbReference>
<evidence type="ECO:0000259" key="4">
    <source>
        <dbReference type="Pfam" id="PF03328"/>
    </source>
</evidence>
<dbReference type="InterPro" id="IPR015813">
    <property type="entry name" value="Pyrv/PenolPyrv_kinase-like_dom"/>
</dbReference>
<dbReference type="GO" id="GO:0016832">
    <property type="term" value="F:aldehyde-lyase activity"/>
    <property type="evidence" value="ECO:0007669"/>
    <property type="project" value="TreeGrafter"/>
</dbReference>
<keyword evidence="2" id="KW-0479">Metal-binding</keyword>
<dbReference type="GO" id="GO:0046872">
    <property type="term" value="F:metal ion binding"/>
    <property type="evidence" value="ECO:0007669"/>
    <property type="project" value="UniProtKB-KW"/>
</dbReference>
<accession>A0A6J6DAY9</accession>
<dbReference type="AlphaFoldDB" id="A0A6J6DAY9"/>
<keyword evidence="3" id="KW-0456">Lyase</keyword>
<reference evidence="5" key="1">
    <citation type="submission" date="2020-05" db="EMBL/GenBank/DDBJ databases">
        <authorList>
            <person name="Chiriac C."/>
            <person name="Salcher M."/>
            <person name="Ghai R."/>
            <person name="Kavagutti S V."/>
        </authorList>
    </citation>
    <scope>NUCLEOTIDE SEQUENCE</scope>
</reference>
<evidence type="ECO:0000256" key="1">
    <source>
        <dbReference type="ARBA" id="ARBA00005568"/>
    </source>
</evidence>
<feature type="domain" description="HpcH/HpaI aldolase/citrate lyase" evidence="4">
    <location>
        <begin position="26"/>
        <end position="242"/>
    </location>
</feature>
<sequence length="254" mass="27259">MARLKAPELQRQLRASLQAGRSLGTFIGIPSTISYELAALAGFDWVISDLEHGENEFSDLARAVVAFDGPVVARVSSPSAENISRALDRGAAGIMIPRISSFEDLDSALTALDYPPKGSRGVASYNRSASWGADQKALVEADPVSIVQVETRFAVNEIAEVVKNKRVDALFIGPLDLSYSLGVPRDYSSEVFQSAIASVLENCRSAKKPLGILATSAQDAKAYEKQGFDFLSLGSDSTSLLQAFKSQIEAIRNN</sequence>
<evidence type="ECO:0000256" key="2">
    <source>
        <dbReference type="ARBA" id="ARBA00022723"/>
    </source>
</evidence>
<evidence type="ECO:0000256" key="3">
    <source>
        <dbReference type="ARBA" id="ARBA00023239"/>
    </source>
</evidence>
<dbReference type="Gene3D" id="3.20.20.60">
    <property type="entry name" value="Phosphoenolpyruvate-binding domains"/>
    <property type="match status" value="1"/>
</dbReference>
<organism evidence="5">
    <name type="scientific">freshwater metagenome</name>
    <dbReference type="NCBI Taxonomy" id="449393"/>
    <lineage>
        <taxon>unclassified sequences</taxon>
        <taxon>metagenomes</taxon>
        <taxon>ecological metagenomes</taxon>
    </lineage>
</organism>
<dbReference type="PANTHER" id="PTHR30502:SF0">
    <property type="entry name" value="PHOSPHOENOLPYRUVATE CARBOXYLASE FAMILY PROTEIN"/>
    <property type="match status" value="1"/>
</dbReference>
<dbReference type="InterPro" id="IPR005000">
    <property type="entry name" value="Aldolase/citrate-lyase_domain"/>
</dbReference>
<dbReference type="EMBL" id="CAEZTH010000037">
    <property type="protein sequence ID" value="CAB4561117.1"/>
    <property type="molecule type" value="Genomic_DNA"/>
</dbReference>
<proteinExistence type="inferred from homology"/>
<gene>
    <name evidence="5" type="ORF">UFOPK1639_00453</name>
</gene>
<dbReference type="Pfam" id="PF03328">
    <property type="entry name" value="HpcH_HpaI"/>
    <property type="match status" value="1"/>
</dbReference>
<evidence type="ECO:0000313" key="5">
    <source>
        <dbReference type="EMBL" id="CAB4561117.1"/>
    </source>
</evidence>